<proteinExistence type="predicted"/>
<feature type="transmembrane region" description="Helical" evidence="5">
    <location>
        <begin position="116"/>
        <end position="136"/>
    </location>
</feature>
<comment type="subcellular location">
    <subcellularLocation>
        <location evidence="1">Membrane</location>
        <topology evidence="1">Multi-pass membrane protein</topology>
    </subcellularLocation>
</comment>
<sequence>MNRAALIGAILHPIGIFCSILVLLSIIGFAIIDRKLASRMTVRLIAAIALADLLSHTAELYAAWNGRLDLHTSLCHKVNGVRLFGRTFYAFTNLAICFHLYRSLVQLKKSTWKFEIYTYIITAAMTGIFTLIYWSLGAFSGVERKVGCNPGADNLTLNSVFYAIAGLVDLAAIVGGIFITVAGHRNLNKWINVYSATLTQGANNQEQLIKDRRKLALRSFLYPLSTCITLPFECIFLILNAANIFVLELGTVMAVTIGISGLLTGIAFSVDPATHIAFKSAYYQLKYANSDKDIPEELYMS</sequence>
<dbReference type="GO" id="GO:0004930">
    <property type="term" value="F:G protein-coupled receptor activity"/>
    <property type="evidence" value="ECO:0007669"/>
    <property type="project" value="TreeGrafter"/>
</dbReference>
<evidence type="ECO:0000256" key="1">
    <source>
        <dbReference type="ARBA" id="ARBA00004141"/>
    </source>
</evidence>
<dbReference type="GO" id="GO:0005886">
    <property type="term" value="C:plasma membrane"/>
    <property type="evidence" value="ECO:0007669"/>
    <property type="project" value="TreeGrafter"/>
</dbReference>
<organism evidence="6 7">
    <name type="scientific">Conidiobolus coronatus (strain ATCC 28846 / CBS 209.66 / NRRL 28638)</name>
    <name type="common">Delacroixia coronata</name>
    <dbReference type="NCBI Taxonomy" id="796925"/>
    <lineage>
        <taxon>Eukaryota</taxon>
        <taxon>Fungi</taxon>
        <taxon>Fungi incertae sedis</taxon>
        <taxon>Zoopagomycota</taxon>
        <taxon>Entomophthoromycotina</taxon>
        <taxon>Entomophthoromycetes</taxon>
        <taxon>Entomophthorales</taxon>
        <taxon>Ancylistaceae</taxon>
        <taxon>Conidiobolus</taxon>
    </lineage>
</organism>
<evidence type="ECO:0000256" key="3">
    <source>
        <dbReference type="ARBA" id="ARBA00022989"/>
    </source>
</evidence>
<evidence type="ECO:0000256" key="2">
    <source>
        <dbReference type="ARBA" id="ARBA00022692"/>
    </source>
</evidence>
<feature type="transmembrane region" description="Helical" evidence="5">
    <location>
        <begin position="160"/>
        <end position="182"/>
    </location>
</feature>
<feature type="transmembrane region" description="Helical" evidence="5">
    <location>
        <begin position="245"/>
        <end position="270"/>
    </location>
</feature>
<evidence type="ECO:0000256" key="5">
    <source>
        <dbReference type="SAM" id="Phobius"/>
    </source>
</evidence>
<dbReference type="AlphaFoldDB" id="A0A137PFE4"/>
<protein>
    <recommendedName>
        <fullName evidence="8">G-protein coupled receptors family 1 profile domain-containing protein</fullName>
    </recommendedName>
</protein>
<evidence type="ECO:0000313" key="6">
    <source>
        <dbReference type="EMBL" id="KXN73728.1"/>
    </source>
</evidence>
<keyword evidence="4 5" id="KW-0472">Membrane</keyword>
<keyword evidence="3 5" id="KW-1133">Transmembrane helix</keyword>
<accession>A0A137PFE4</accession>
<name>A0A137PFE4_CONC2</name>
<keyword evidence="2 5" id="KW-0812">Transmembrane</keyword>
<evidence type="ECO:0000313" key="7">
    <source>
        <dbReference type="Proteomes" id="UP000070444"/>
    </source>
</evidence>
<dbReference type="PANTHER" id="PTHR23112:SF0">
    <property type="entry name" value="TRANSMEMBRANE PROTEIN 116"/>
    <property type="match status" value="1"/>
</dbReference>
<reference evidence="6 7" key="1">
    <citation type="journal article" date="2015" name="Genome Biol. Evol.">
        <title>Phylogenomic analyses indicate that early fungi evolved digesting cell walls of algal ancestors of land plants.</title>
        <authorList>
            <person name="Chang Y."/>
            <person name="Wang S."/>
            <person name="Sekimoto S."/>
            <person name="Aerts A.L."/>
            <person name="Choi C."/>
            <person name="Clum A."/>
            <person name="LaButti K.M."/>
            <person name="Lindquist E.A."/>
            <person name="Yee Ngan C."/>
            <person name="Ohm R.A."/>
            <person name="Salamov A.A."/>
            <person name="Grigoriev I.V."/>
            <person name="Spatafora J.W."/>
            <person name="Berbee M.L."/>
        </authorList>
    </citation>
    <scope>NUCLEOTIDE SEQUENCE [LARGE SCALE GENOMIC DNA]</scope>
    <source>
        <strain evidence="6 7">NRRL 28638</strain>
    </source>
</reference>
<dbReference type="Proteomes" id="UP000070444">
    <property type="component" value="Unassembled WGS sequence"/>
</dbReference>
<feature type="transmembrane region" description="Helical" evidence="5">
    <location>
        <begin position="84"/>
        <end position="104"/>
    </location>
</feature>
<dbReference type="OrthoDB" id="2282627at2759"/>
<feature type="transmembrane region" description="Helical" evidence="5">
    <location>
        <begin position="6"/>
        <end position="32"/>
    </location>
</feature>
<feature type="transmembrane region" description="Helical" evidence="5">
    <location>
        <begin position="44"/>
        <end position="64"/>
    </location>
</feature>
<dbReference type="EMBL" id="KQ964432">
    <property type="protein sequence ID" value="KXN73728.1"/>
    <property type="molecule type" value="Genomic_DNA"/>
</dbReference>
<evidence type="ECO:0000256" key="4">
    <source>
        <dbReference type="ARBA" id="ARBA00023136"/>
    </source>
</evidence>
<dbReference type="PANTHER" id="PTHR23112">
    <property type="entry name" value="G PROTEIN-COUPLED RECEPTOR 157-RELATED"/>
    <property type="match status" value="1"/>
</dbReference>
<keyword evidence="7" id="KW-1185">Reference proteome</keyword>
<gene>
    <name evidence="6" type="ORF">CONCODRAFT_3288</name>
</gene>
<feature type="transmembrane region" description="Helical" evidence="5">
    <location>
        <begin position="220"/>
        <end position="239"/>
    </location>
</feature>
<dbReference type="GO" id="GO:0007189">
    <property type="term" value="P:adenylate cyclase-activating G protein-coupled receptor signaling pathway"/>
    <property type="evidence" value="ECO:0007669"/>
    <property type="project" value="TreeGrafter"/>
</dbReference>
<evidence type="ECO:0008006" key="8">
    <source>
        <dbReference type="Google" id="ProtNLM"/>
    </source>
</evidence>